<dbReference type="AlphaFoldDB" id="A0A6L2LP41"/>
<organism evidence="1">
    <name type="scientific">Tanacetum cinerariifolium</name>
    <name type="common">Dalmatian daisy</name>
    <name type="synonym">Chrysanthemum cinerariifolium</name>
    <dbReference type="NCBI Taxonomy" id="118510"/>
    <lineage>
        <taxon>Eukaryota</taxon>
        <taxon>Viridiplantae</taxon>
        <taxon>Streptophyta</taxon>
        <taxon>Embryophyta</taxon>
        <taxon>Tracheophyta</taxon>
        <taxon>Spermatophyta</taxon>
        <taxon>Magnoliopsida</taxon>
        <taxon>eudicotyledons</taxon>
        <taxon>Gunneridae</taxon>
        <taxon>Pentapetalae</taxon>
        <taxon>asterids</taxon>
        <taxon>campanulids</taxon>
        <taxon>Asterales</taxon>
        <taxon>Asteraceae</taxon>
        <taxon>Asteroideae</taxon>
        <taxon>Anthemideae</taxon>
        <taxon>Anthemidinae</taxon>
        <taxon>Tanacetum</taxon>
    </lineage>
</organism>
<evidence type="ECO:0000313" key="1">
    <source>
        <dbReference type="EMBL" id="GEU62960.1"/>
    </source>
</evidence>
<accession>A0A6L2LP41</accession>
<sequence length="275" mass="31217">MYLKEKKVDSSKVLDADLVVTESSGTKLEKHDTSSISGNDTHVEDVDIKLVNDKEPRAEKCVFNANHDASITKFLKEIVTRHRSSPNKPSAVHEKAKTPRSCLRWIPTCRIFNIVGLRWVPTRKTFTSSITKVYCEPLNGSNEDITNPYESDQTLNVSAVHEAATPRAKVLADSPVSISISQDAPSTRSSFNVIQIHTPFEHIGRWTKDHPIANMIDDPSRSVFIRKQLETDVMWCYFDAFLSSVEPKTFKQAMTEPSWIDAMQEEIHKFERLEV</sequence>
<reference evidence="1" key="1">
    <citation type="journal article" date="2019" name="Sci. Rep.">
        <title>Draft genome of Tanacetum cinerariifolium, the natural source of mosquito coil.</title>
        <authorList>
            <person name="Yamashiro T."/>
            <person name="Shiraishi A."/>
            <person name="Satake H."/>
            <person name="Nakayama K."/>
        </authorList>
    </citation>
    <scope>NUCLEOTIDE SEQUENCE</scope>
</reference>
<proteinExistence type="predicted"/>
<dbReference type="EMBL" id="BKCJ010004765">
    <property type="protein sequence ID" value="GEU62960.1"/>
    <property type="molecule type" value="Genomic_DNA"/>
</dbReference>
<comment type="caution">
    <text evidence="1">The sequence shown here is derived from an EMBL/GenBank/DDBJ whole genome shotgun (WGS) entry which is preliminary data.</text>
</comment>
<protein>
    <submittedName>
        <fullName evidence="1">Integrase, catalytic region, zinc finger, CCHC-type, peptidase aspartic, catalytic</fullName>
    </submittedName>
</protein>
<gene>
    <name evidence="1" type="ORF">Tci_034938</name>
</gene>
<name>A0A6L2LP41_TANCI</name>